<dbReference type="GO" id="GO:0019693">
    <property type="term" value="P:ribose phosphate metabolic process"/>
    <property type="evidence" value="ECO:0007669"/>
    <property type="project" value="TreeGrafter"/>
</dbReference>
<dbReference type="RefSeq" id="WP_111277213.1">
    <property type="nucleotide sequence ID" value="NZ_QFYS01000008.1"/>
</dbReference>
<dbReference type="EMBL" id="QFYS01000008">
    <property type="protein sequence ID" value="RAK63373.1"/>
    <property type="molecule type" value="Genomic_DNA"/>
</dbReference>
<comment type="cofactor">
    <cofactor evidence="1 13">
        <name>Mg(2+)</name>
        <dbReference type="ChEBI" id="CHEBI:18420"/>
    </cofactor>
</comment>
<evidence type="ECO:0000256" key="14">
    <source>
        <dbReference type="PIRSR" id="PIRSR604385-3"/>
    </source>
</evidence>
<dbReference type="GO" id="GO:0019144">
    <property type="term" value="F:ADP-sugar diphosphatase activity"/>
    <property type="evidence" value="ECO:0007669"/>
    <property type="project" value="TreeGrafter"/>
</dbReference>
<evidence type="ECO:0000256" key="7">
    <source>
        <dbReference type="ARBA" id="ARBA00022842"/>
    </source>
</evidence>
<dbReference type="Gene3D" id="3.90.79.10">
    <property type="entry name" value="Nucleoside Triphosphate Pyrophosphohydrolase"/>
    <property type="match status" value="1"/>
</dbReference>
<dbReference type="NCBIfam" id="TIGR00052">
    <property type="entry name" value="nudix-type nucleoside diphosphatase, YffH/AdpP family"/>
    <property type="match status" value="1"/>
</dbReference>
<evidence type="ECO:0000256" key="1">
    <source>
        <dbReference type="ARBA" id="ARBA00001946"/>
    </source>
</evidence>
<dbReference type="PANTHER" id="PTHR11839:SF5">
    <property type="entry name" value="ADP-RIBOSE PYROPHOSPHATASE"/>
    <property type="match status" value="1"/>
</dbReference>
<accession>A0A328B8A3</accession>
<keyword evidence="7 13" id="KW-0460">Magnesium</keyword>
<feature type="binding site" evidence="13">
    <location>
        <position position="93"/>
    </location>
    <ligand>
        <name>Mg(2+)</name>
        <dbReference type="ChEBI" id="CHEBI:18420"/>
        <label>1</label>
    </ligand>
</feature>
<dbReference type="Proteomes" id="UP000249524">
    <property type="component" value="Unassembled WGS sequence"/>
</dbReference>
<dbReference type="CDD" id="cd24157">
    <property type="entry name" value="NUDIX_GDPMK"/>
    <property type="match status" value="1"/>
</dbReference>
<evidence type="ECO:0000313" key="17">
    <source>
        <dbReference type="Proteomes" id="UP000249524"/>
    </source>
</evidence>
<evidence type="ECO:0000256" key="3">
    <source>
        <dbReference type="ARBA" id="ARBA00012453"/>
    </source>
</evidence>
<evidence type="ECO:0000256" key="9">
    <source>
        <dbReference type="ARBA" id="ARBA00030162"/>
    </source>
</evidence>
<evidence type="ECO:0000256" key="4">
    <source>
        <dbReference type="ARBA" id="ARBA00013297"/>
    </source>
</evidence>
<proteinExistence type="inferred from homology"/>
<protein>
    <recommendedName>
        <fullName evidence="4">ADP-ribose pyrophosphatase</fullName>
        <ecNumber evidence="3">3.6.1.13</ecNumber>
    </recommendedName>
    <alternativeName>
        <fullName evidence="9">ADP-ribose diphosphatase</fullName>
    </alternativeName>
    <alternativeName>
        <fullName evidence="11">ADP-ribose phosphohydrolase</fullName>
    </alternativeName>
    <alternativeName>
        <fullName evidence="10">Adenosine diphosphoribose pyrophosphatase</fullName>
    </alternativeName>
</protein>
<evidence type="ECO:0000256" key="6">
    <source>
        <dbReference type="ARBA" id="ARBA00022801"/>
    </source>
</evidence>
<dbReference type="PROSITE" id="PS51462">
    <property type="entry name" value="NUDIX"/>
    <property type="match status" value="1"/>
</dbReference>
<dbReference type="InterPro" id="IPR004385">
    <property type="entry name" value="NDP_pyrophosphatase"/>
</dbReference>
<dbReference type="GO" id="GO:0005829">
    <property type="term" value="C:cytosol"/>
    <property type="evidence" value="ECO:0007669"/>
    <property type="project" value="TreeGrafter"/>
</dbReference>
<evidence type="ECO:0000256" key="8">
    <source>
        <dbReference type="ARBA" id="ARBA00025164"/>
    </source>
</evidence>
<dbReference type="AlphaFoldDB" id="A0A328B8A3"/>
<organism evidence="16 17">
    <name type="scientific">Phenylobacterium kunshanense</name>
    <dbReference type="NCBI Taxonomy" id="1445034"/>
    <lineage>
        <taxon>Bacteria</taxon>
        <taxon>Pseudomonadati</taxon>
        <taxon>Pseudomonadota</taxon>
        <taxon>Alphaproteobacteria</taxon>
        <taxon>Caulobacterales</taxon>
        <taxon>Caulobacteraceae</taxon>
        <taxon>Phenylobacterium</taxon>
    </lineage>
</organism>
<evidence type="ECO:0000256" key="2">
    <source>
        <dbReference type="ARBA" id="ARBA00007482"/>
    </source>
</evidence>
<evidence type="ECO:0000256" key="11">
    <source>
        <dbReference type="ARBA" id="ARBA00033056"/>
    </source>
</evidence>
<keyword evidence="5 13" id="KW-0479">Metal-binding</keyword>
<keyword evidence="17" id="KW-1185">Reference proteome</keyword>
<dbReference type="OrthoDB" id="5292471at2"/>
<dbReference type="GO" id="GO:0046872">
    <property type="term" value="F:metal ion binding"/>
    <property type="evidence" value="ECO:0007669"/>
    <property type="project" value="UniProtKB-KW"/>
</dbReference>
<comment type="catalytic activity">
    <reaction evidence="12">
        <text>ADP-D-ribose + H2O = D-ribose 5-phosphate + AMP + 2 H(+)</text>
        <dbReference type="Rhea" id="RHEA:10412"/>
        <dbReference type="ChEBI" id="CHEBI:15377"/>
        <dbReference type="ChEBI" id="CHEBI:15378"/>
        <dbReference type="ChEBI" id="CHEBI:57967"/>
        <dbReference type="ChEBI" id="CHEBI:78346"/>
        <dbReference type="ChEBI" id="CHEBI:456215"/>
        <dbReference type="EC" id="3.6.1.13"/>
    </reaction>
</comment>
<feature type="domain" description="Nudix hydrolase" evidence="15">
    <location>
        <begin position="37"/>
        <end position="175"/>
    </location>
</feature>
<dbReference type="SUPFAM" id="SSF55811">
    <property type="entry name" value="Nudix"/>
    <property type="match status" value="1"/>
</dbReference>
<gene>
    <name evidence="16" type="ORF">DJ019_16755</name>
</gene>
<comment type="function">
    <text evidence="8">Acts on ADP-mannose and ADP-glucose as well as ADP-ribose. Prevents glycogen biosynthesis. The reaction catalyzed by this enzyme is a limiting step of the gluconeogenic process.</text>
</comment>
<evidence type="ECO:0000256" key="10">
    <source>
        <dbReference type="ARBA" id="ARBA00030308"/>
    </source>
</evidence>
<dbReference type="PANTHER" id="PTHR11839">
    <property type="entry name" value="UDP/ADP-SUGAR PYROPHOSPHATASE"/>
    <property type="match status" value="1"/>
</dbReference>
<comment type="similarity">
    <text evidence="2">Belongs to the Nudix hydrolase family. NudF subfamily.</text>
</comment>
<dbReference type="GO" id="GO:0047631">
    <property type="term" value="F:ADP-ribose diphosphatase activity"/>
    <property type="evidence" value="ECO:0007669"/>
    <property type="project" value="UniProtKB-EC"/>
</dbReference>
<sequence>MPAELRKVETVYQGYTTLMVATLSAGDGQTFTREIEHHGRAACVLPYDPERRTALMVNLPRAPVIWAGGPPELLEAPAGMVDNEDAEETAIREAMEECGVPLSRLDPIGSPFSCPGVSSERVDLFLATYSAEDRIGAGGGVDTERELITVEEVPLALLWTWVEQRRIEDLKSLALILALRVRRPDLFG</sequence>
<reference evidence="16 17" key="1">
    <citation type="submission" date="2018-05" db="EMBL/GenBank/DDBJ databases">
        <authorList>
            <person name="Lanie J.A."/>
            <person name="Ng W.-L."/>
            <person name="Kazmierczak K.M."/>
            <person name="Andrzejewski T.M."/>
            <person name="Davidsen T.M."/>
            <person name="Wayne K.J."/>
            <person name="Tettelin H."/>
            <person name="Glass J.I."/>
            <person name="Rusch D."/>
            <person name="Podicherti R."/>
            <person name="Tsui H.-C.T."/>
            <person name="Winkler M.E."/>
        </authorList>
    </citation>
    <scope>NUCLEOTIDE SEQUENCE [LARGE SCALE GENOMIC DNA]</scope>
    <source>
        <strain evidence="16 17">BUT-10</strain>
    </source>
</reference>
<dbReference type="EC" id="3.6.1.13" evidence="3"/>
<dbReference type="InterPro" id="IPR015797">
    <property type="entry name" value="NUDIX_hydrolase-like_dom_sf"/>
</dbReference>
<name>A0A328B8A3_9CAUL</name>
<dbReference type="GO" id="GO:0006753">
    <property type="term" value="P:nucleoside phosphate metabolic process"/>
    <property type="evidence" value="ECO:0007669"/>
    <property type="project" value="TreeGrafter"/>
</dbReference>
<dbReference type="InterPro" id="IPR000086">
    <property type="entry name" value="NUDIX_hydrolase_dom"/>
</dbReference>
<keyword evidence="6 16" id="KW-0378">Hydrolase</keyword>
<evidence type="ECO:0000256" key="13">
    <source>
        <dbReference type="PIRSR" id="PIRSR604385-2"/>
    </source>
</evidence>
<dbReference type="Pfam" id="PF00293">
    <property type="entry name" value="NUDIX"/>
    <property type="match status" value="1"/>
</dbReference>
<feature type="short sequence motif" description="Nudix box" evidence="14">
    <location>
        <begin position="79"/>
        <end position="100"/>
    </location>
</feature>
<evidence type="ECO:0000259" key="15">
    <source>
        <dbReference type="PROSITE" id="PS51462"/>
    </source>
</evidence>
<feature type="binding site" evidence="13">
    <location>
        <position position="78"/>
    </location>
    <ligand>
        <name>Mg(2+)</name>
        <dbReference type="ChEBI" id="CHEBI:18420"/>
        <label>1</label>
    </ligand>
</feature>
<evidence type="ECO:0000256" key="12">
    <source>
        <dbReference type="ARBA" id="ARBA00049546"/>
    </source>
</evidence>
<feature type="binding site" evidence="13">
    <location>
        <position position="97"/>
    </location>
    <ligand>
        <name>Mg(2+)</name>
        <dbReference type="ChEBI" id="CHEBI:18420"/>
        <label>1</label>
    </ligand>
</feature>
<comment type="caution">
    <text evidence="16">The sequence shown here is derived from an EMBL/GenBank/DDBJ whole genome shotgun (WGS) entry which is preliminary data.</text>
</comment>
<feature type="binding site" evidence="13">
    <location>
        <position position="146"/>
    </location>
    <ligand>
        <name>Mg(2+)</name>
        <dbReference type="ChEBI" id="CHEBI:18420"/>
        <label>1</label>
    </ligand>
</feature>
<evidence type="ECO:0000313" key="16">
    <source>
        <dbReference type="EMBL" id="RAK63373.1"/>
    </source>
</evidence>
<evidence type="ECO:0000256" key="5">
    <source>
        <dbReference type="ARBA" id="ARBA00022723"/>
    </source>
</evidence>